<evidence type="ECO:0000256" key="5">
    <source>
        <dbReference type="ARBA" id="ARBA00023136"/>
    </source>
</evidence>
<feature type="region of interest" description="Disordered" evidence="7">
    <location>
        <begin position="51"/>
        <end position="183"/>
    </location>
</feature>
<feature type="compositionally biased region" description="Low complexity" evidence="7">
    <location>
        <begin position="216"/>
        <end position="225"/>
    </location>
</feature>
<evidence type="ECO:0000259" key="9">
    <source>
        <dbReference type="Pfam" id="PF09402"/>
    </source>
</evidence>
<dbReference type="GO" id="GO:0003682">
    <property type="term" value="F:chromatin binding"/>
    <property type="evidence" value="ECO:0007669"/>
    <property type="project" value="InterPro"/>
</dbReference>
<keyword evidence="4 8" id="KW-1133">Transmembrane helix</keyword>
<protein>
    <submittedName>
        <fullName evidence="11">ZYBA0S05-02630g1_1</fullName>
    </submittedName>
</protein>
<reference evidence="12" key="1">
    <citation type="journal article" date="2013" name="Genome Announc.">
        <title>Genome sequence of the food spoilage yeast Zygosaccharomyces bailii CLIB 213(T).</title>
        <authorList>
            <person name="Galeote V."/>
            <person name="Bigey F."/>
            <person name="Devillers H."/>
            <person name="Neuveglise C."/>
            <person name="Dequin S."/>
        </authorList>
    </citation>
    <scope>NUCLEOTIDE SEQUENCE [LARGE SCALE GENOMIC DNA]</scope>
    <source>
        <strain evidence="12">CLIB 213 / ATCC 58445 / CBS 680 / CCRC 21525 / NBRC 1098 / NCYC 1416 / NRRL Y-2227</strain>
    </source>
</reference>
<feature type="compositionally biased region" description="Basic and acidic residues" evidence="7">
    <location>
        <begin position="131"/>
        <end position="144"/>
    </location>
</feature>
<dbReference type="InterPro" id="IPR018996">
    <property type="entry name" value="Man1/Src1-like_C"/>
</dbReference>
<dbReference type="EMBL" id="HG316458">
    <property type="protein sequence ID" value="CDF89826.1"/>
    <property type="molecule type" value="Genomic_DNA"/>
</dbReference>
<dbReference type="GO" id="GO:0071763">
    <property type="term" value="P:nuclear membrane organization"/>
    <property type="evidence" value="ECO:0007669"/>
    <property type="project" value="TreeGrafter"/>
</dbReference>
<evidence type="ECO:0000256" key="4">
    <source>
        <dbReference type="ARBA" id="ARBA00022989"/>
    </source>
</evidence>
<evidence type="ECO:0000256" key="3">
    <source>
        <dbReference type="ARBA" id="ARBA00022692"/>
    </source>
</evidence>
<feature type="compositionally biased region" description="Basic and acidic residues" evidence="7">
    <location>
        <begin position="341"/>
        <end position="352"/>
    </location>
</feature>
<comment type="subcellular location">
    <subcellularLocation>
        <location evidence="1">Nucleus inner membrane</location>
    </subcellularLocation>
</comment>
<keyword evidence="3 8" id="KW-0812">Transmembrane</keyword>
<dbReference type="AlphaFoldDB" id="A0A8J2T7A2"/>
<dbReference type="CDD" id="cd12935">
    <property type="entry name" value="LEM_like"/>
    <property type="match status" value="1"/>
</dbReference>
<feature type="compositionally biased region" description="Basic and acidic residues" evidence="7">
    <location>
        <begin position="204"/>
        <end position="215"/>
    </location>
</feature>
<evidence type="ECO:0000256" key="1">
    <source>
        <dbReference type="ARBA" id="ARBA00004540"/>
    </source>
</evidence>
<accession>A0A8J2T7A2</accession>
<evidence type="ECO:0000313" key="11">
    <source>
        <dbReference type="EMBL" id="CDF89826.1"/>
    </source>
</evidence>
<feature type="compositionally biased region" description="Low complexity" evidence="7">
    <location>
        <begin position="164"/>
        <end position="174"/>
    </location>
</feature>
<dbReference type="GO" id="GO:0005637">
    <property type="term" value="C:nuclear inner membrane"/>
    <property type="evidence" value="ECO:0007669"/>
    <property type="project" value="UniProtKB-SubCell"/>
</dbReference>
<dbReference type="Pfam" id="PF09402">
    <property type="entry name" value="MSC"/>
    <property type="match status" value="1"/>
</dbReference>
<feature type="compositionally biased region" description="Basic residues" evidence="7">
    <location>
        <begin position="294"/>
        <end position="308"/>
    </location>
</feature>
<feature type="domain" description="Man1/Src1-like C-terminal" evidence="9">
    <location>
        <begin position="406"/>
        <end position="780"/>
    </location>
</feature>
<feature type="compositionally biased region" description="Basic and acidic residues" evidence="7">
    <location>
        <begin position="80"/>
        <end position="90"/>
    </location>
</feature>
<name>A0A8J2T7A2_ZYGB2</name>
<dbReference type="InterPro" id="IPR041885">
    <property type="entry name" value="MAN1_winged_helix_dom"/>
</dbReference>
<feature type="compositionally biased region" description="Acidic residues" evidence="7">
    <location>
        <begin position="331"/>
        <end position="340"/>
    </location>
</feature>
<gene>
    <name evidence="11" type="ORF">BN860_02630g</name>
</gene>
<proteinExistence type="predicted"/>
<keyword evidence="6" id="KW-0539">Nucleus</keyword>
<feature type="region of interest" description="Disordered" evidence="7">
    <location>
        <begin position="199"/>
        <end position="362"/>
    </location>
</feature>
<evidence type="ECO:0000256" key="2">
    <source>
        <dbReference type="ARBA" id="ARBA00022553"/>
    </source>
</evidence>
<feature type="compositionally biased region" description="Basic residues" evidence="7">
    <location>
        <begin position="120"/>
        <end position="130"/>
    </location>
</feature>
<feature type="domain" description="HeH/LEM" evidence="10">
    <location>
        <begin position="12"/>
        <end position="46"/>
    </location>
</feature>
<dbReference type="InterPro" id="IPR025856">
    <property type="entry name" value="HeH/LEM_domain"/>
</dbReference>
<dbReference type="PANTHER" id="PTHR47808">
    <property type="entry name" value="INNER NUCLEAR MEMBRANE PROTEIN HEH2-RELATED"/>
    <property type="match status" value="1"/>
</dbReference>
<keyword evidence="2" id="KW-0597">Phosphoprotein</keyword>
<sequence length="793" mass="92420">MVEEYLEPGFDPRSLKVAQLRRVLTENEVEFPSHSKKALLVRLFEERVAPQVPQLRKKYSRMSPSDEDIVQVRTRSSMRVKSEEGSDDSKSHHKKSRKRRGTEEDTKDAEGDVEMDQRRPKSSRGKRRKRIGEGEHTPITEKVAKKSPHKSPRKSLIIEKFESSDSSSDASSISNHNVDSPDLSKLKVSDAFSEQLRIALNHNGEQRDDYSKPDQTETATATVATSEDGAEDTFRSLKYEPLARISTPELPTSRQVEESEERVERVGKQIAQQQVDVKLEEPPLEAAVKGQQHQTRKQRQRQKRKQRQKQMEASSPKPKENVQEHEKEREDEQEEIEEETQQVKERQGKAEEQPQEEEYEEQIAEREIQTRARNRHRPLSSVSCGAIKRAMRFTMKTLYNLLLFSVIVLPTLFGLWYREQRILLGYCGSELDPLHFPSPTWNRLETHLPKPSCLQCPENALCYPYMQIKCKPEYALKRNPWSLYGLLPLRDSCLKDSKREKLIAEVVKKSLEFLRVKNARVSCGECDDDIKSGMIEEELYQIFYESKAPWINDEEFDELWTQAVADLKKEPEITWRQVSTTEFLINFEIFAKIFDTNSESFLNQLPESEHRSFRDPQYNTRTDGLSWKERHIPKAGNQIGVFRSTSKKYIGLRCKFEREIYQTCYKNRYLIGASSFGAILAKVVEFKLRKFLKEREKVDKLTKRVIHRLKSAKKSKGEGPKFLSTVQLRDVFLSDEVDLKYKNHLWQQTARKLELNNTNVKSSLIEIHGEIMKCWEWIGPLEEDSEEKETSSN</sequence>
<evidence type="ECO:0000259" key="10">
    <source>
        <dbReference type="Pfam" id="PF12949"/>
    </source>
</evidence>
<feature type="compositionally biased region" description="Basic residues" evidence="7">
    <location>
        <begin position="91"/>
        <end position="100"/>
    </location>
</feature>
<feature type="transmembrane region" description="Helical" evidence="8">
    <location>
        <begin position="398"/>
        <end position="417"/>
    </location>
</feature>
<dbReference type="Gene3D" id="1.10.10.1180">
    <property type="entry name" value="MAN1, winged-helix domain"/>
    <property type="match status" value="1"/>
</dbReference>
<dbReference type="GO" id="GO:0005783">
    <property type="term" value="C:endoplasmic reticulum"/>
    <property type="evidence" value="ECO:0007669"/>
    <property type="project" value="TreeGrafter"/>
</dbReference>
<dbReference type="Proteomes" id="UP000019375">
    <property type="component" value="Unassembled WGS sequence"/>
</dbReference>
<keyword evidence="5 8" id="KW-0472">Membrane</keyword>
<organism evidence="11 12">
    <name type="scientific">Zygosaccharomyces bailii (strain CLIB 213 / ATCC 58445 / CBS 680 / BCRC 21525 / NBRC 1098 / NCYC 1416 / NRRL Y-2227)</name>
    <dbReference type="NCBI Taxonomy" id="1333698"/>
    <lineage>
        <taxon>Eukaryota</taxon>
        <taxon>Fungi</taxon>
        <taxon>Dikarya</taxon>
        <taxon>Ascomycota</taxon>
        <taxon>Saccharomycotina</taxon>
        <taxon>Saccharomycetes</taxon>
        <taxon>Saccharomycetales</taxon>
        <taxon>Saccharomycetaceae</taxon>
        <taxon>Zygosaccharomyces</taxon>
    </lineage>
</organism>
<evidence type="ECO:0000256" key="6">
    <source>
        <dbReference type="ARBA" id="ARBA00023242"/>
    </source>
</evidence>
<evidence type="ECO:0000256" key="8">
    <source>
        <dbReference type="SAM" id="Phobius"/>
    </source>
</evidence>
<dbReference type="PANTHER" id="PTHR47808:SF2">
    <property type="entry name" value="LEM DOMAIN-CONTAINING PROTEIN 2"/>
    <property type="match status" value="1"/>
</dbReference>
<keyword evidence="12" id="KW-1185">Reference proteome</keyword>
<dbReference type="Pfam" id="PF12949">
    <property type="entry name" value="HeH"/>
    <property type="match status" value="1"/>
</dbReference>
<dbReference type="OrthoDB" id="2503928at2759"/>
<feature type="compositionally biased region" description="Acidic residues" evidence="7">
    <location>
        <begin position="353"/>
        <end position="362"/>
    </location>
</feature>
<evidence type="ECO:0000256" key="7">
    <source>
        <dbReference type="SAM" id="MobiDB-lite"/>
    </source>
</evidence>
<feature type="compositionally biased region" description="Basic and acidic residues" evidence="7">
    <location>
        <begin position="317"/>
        <end position="330"/>
    </location>
</feature>
<dbReference type="InterPro" id="IPR044780">
    <property type="entry name" value="Heh2/Src1"/>
</dbReference>
<evidence type="ECO:0000313" key="12">
    <source>
        <dbReference type="Proteomes" id="UP000019375"/>
    </source>
</evidence>
<dbReference type="GO" id="GO:0034399">
    <property type="term" value="C:nuclear periphery"/>
    <property type="evidence" value="ECO:0007669"/>
    <property type="project" value="TreeGrafter"/>
</dbReference>
<feature type="compositionally biased region" description="Basic and acidic residues" evidence="7">
    <location>
        <begin position="101"/>
        <end position="119"/>
    </location>
</feature>